<comment type="caution">
    <text evidence="7">The sequence shown here is derived from an EMBL/GenBank/DDBJ whole genome shotgun (WGS) entry which is preliminary data.</text>
</comment>
<evidence type="ECO:0000256" key="3">
    <source>
        <dbReference type="ARBA" id="ARBA00022692"/>
    </source>
</evidence>
<comment type="subcellular location">
    <subcellularLocation>
        <location evidence="1">Cell membrane</location>
        <topology evidence="1">Multi-pass membrane protein</topology>
    </subcellularLocation>
</comment>
<evidence type="ECO:0000256" key="1">
    <source>
        <dbReference type="ARBA" id="ARBA00004651"/>
    </source>
</evidence>
<evidence type="ECO:0000256" key="2">
    <source>
        <dbReference type="ARBA" id="ARBA00022475"/>
    </source>
</evidence>
<keyword evidence="3 6" id="KW-0812">Transmembrane</keyword>
<feature type="transmembrane region" description="Helical" evidence="6">
    <location>
        <begin position="345"/>
        <end position="364"/>
    </location>
</feature>
<dbReference type="Pfam" id="PF01943">
    <property type="entry name" value="Polysacc_synt"/>
    <property type="match status" value="1"/>
</dbReference>
<feature type="transmembrane region" description="Helical" evidence="6">
    <location>
        <begin position="498"/>
        <end position="516"/>
    </location>
</feature>
<evidence type="ECO:0000256" key="6">
    <source>
        <dbReference type="SAM" id="Phobius"/>
    </source>
</evidence>
<dbReference type="PANTHER" id="PTHR30250:SF24">
    <property type="entry name" value="STAGE V SPORULATION PROTEIN B"/>
    <property type="match status" value="1"/>
</dbReference>
<keyword evidence="5 6" id="KW-0472">Membrane</keyword>
<dbReference type="RefSeq" id="WP_308453520.1">
    <property type="nucleotide sequence ID" value="NZ_JAJEQR010000020.1"/>
</dbReference>
<dbReference type="InterPro" id="IPR024923">
    <property type="entry name" value="PG_synth_SpoVB"/>
</dbReference>
<dbReference type="PIRSF" id="PIRSF038958">
    <property type="entry name" value="PG_synth_SpoVB"/>
    <property type="match status" value="1"/>
</dbReference>
<keyword evidence="2" id="KW-1003">Cell membrane</keyword>
<dbReference type="AlphaFoldDB" id="A0AAE3EA38"/>
<gene>
    <name evidence="7" type="ORF">LKD81_08230</name>
</gene>
<reference evidence="7" key="1">
    <citation type="submission" date="2021-10" db="EMBL/GenBank/DDBJ databases">
        <title>Anaerobic single-cell dispensing facilitates the cultivation of human gut bacteria.</title>
        <authorList>
            <person name="Afrizal A."/>
        </authorList>
    </citation>
    <scope>NUCLEOTIDE SEQUENCE</scope>
    <source>
        <strain evidence="7">CLA-AA-H215</strain>
    </source>
</reference>
<feature type="transmembrane region" description="Helical" evidence="6">
    <location>
        <begin position="475"/>
        <end position="492"/>
    </location>
</feature>
<feature type="transmembrane region" description="Helical" evidence="6">
    <location>
        <begin position="128"/>
        <end position="150"/>
    </location>
</feature>
<dbReference type="PANTHER" id="PTHR30250">
    <property type="entry name" value="PST FAMILY PREDICTED COLANIC ACID TRANSPORTER"/>
    <property type="match status" value="1"/>
</dbReference>
<feature type="transmembrane region" description="Helical" evidence="6">
    <location>
        <begin position="12"/>
        <end position="33"/>
    </location>
</feature>
<feature type="transmembrane region" description="Helical" evidence="6">
    <location>
        <begin position="53"/>
        <end position="76"/>
    </location>
</feature>
<name>A0AAE3EA38_9FIRM</name>
<organism evidence="7 8">
    <name type="scientific">Hominifimenecus microfluidus</name>
    <dbReference type="NCBI Taxonomy" id="2885348"/>
    <lineage>
        <taxon>Bacteria</taxon>
        <taxon>Bacillati</taxon>
        <taxon>Bacillota</taxon>
        <taxon>Clostridia</taxon>
        <taxon>Lachnospirales</taxon>
        <taxon>Lachnospiraceae</taxon>
        <taxon>Hominifimenecus</taxon>
    </lineage>
</organism>
<evidence type="ECO:0000256" key="4">
    <source>
        <dbReference type="ARBA" id="ARBA00022989"/>
    </source>
</evidence>
<dbReference type="InterPro" id="IPR002797">
    <property type="entry name" value="Polysacc_synth"/>
</dbReference>
<accession>A0AAE3EA38</accession>
<protein>
    <submittedName>
        <fullName evidence="7">Oligosaccharide flippase family protein</fullName>
    </submittedName>
</protein>
<dbReference type="EMBL" id="JAJEQR010000020">
    <property type="protein sequence ID" value="MCC2230984.1"/>
    <property type="molecule type" value="Genomic_DNA"/>
</dbReference>
<keyword evidence="8" id="KW-1185">Reference proteome</keyword>
<evidence type="ECO:0000313" key="7">
    <source>
        <dbReference type="EMBL" id="MCC2230984.1"/>
    </source>
</evidence>
<evidence type="ECO:0000313" key="8">
    <source>
        <dbReference type="Proteomes" id="UP001198182"/>
    </source>
</evidence>
<keyword evidence="4 6" id="KW-1133">Transmembrane helix</keyword>
<dbReference type="Proteomes" id="UP001198182">
    <property type="component" value="Unassembled WGS sequence"/>
</dbReference>
<proteinExistence type="predicted"/>
<feature type="transmembrane region" description="Helical" evidence="6">
    <location>
        <begin position="415"/>
        <end position="431"/>
    </location>
</feature>
<dbReference type="InterPro" id="IPR050833">
    <property type="entry name" value="Poly_Biosynth_Transport"/>
</dbReference>
<sequence length="521" mass="56162">MNFPWQKHPVIRGALILTLAGLITRILGFFYRIYLSNLIGAENMGLYQLTGPVSGICFALCCGPIQTAVSRFCAAASAQRKQRQTAKYLFTGLLLSECAAFLCMTALYSSAPVLAKCLLGDSRCTLLLRILALSLPLSAAHAAISGYCYGKKQAAPPAVCQLLEQLVRIATLVLIANRMTASGVQPGAWAAALSLLAGETASLTFSAFCLSILLRKDALNFSNTLFLGNTSDTCSGEQTDFSSSGSSLFSRIRAILRMSFPLAANRLLLGLLQSLEAVQIPARLILFGSSSEEALSIYGVLTGMALPFLFFPSALTNSVSVLLLPSVAEAQSLGDDARIRRTIELALSYSLYIGILCTGIFAVYGKAMGQLFFPDTAAGSYLSVLGWLCPFLYPASMAASILNGTGRTGVTFRQNLIALGCRICFVIFLIPHMGIRAYLYGMLASELLLVLLHVRSLCRNFPFAFSAWYRIIRPMAAIAAAVMGSGMLPVFGNNFCSLVLRCSYTCIVYLLFLVLTREMQS</sequence>
<feature type="transmembrane region" description="Helical" evidence="6">
    <location>
        <begin position="384"/>
        <end position="403"/>
    </location>
</feature>
<evidence type="ECO:0000256" key="5">
    <source>
        <dbReference type="ARBA" id="ARBA00023136"/>
    </source>
</evidence>
<dbReference type="GO" id="GO:0005886">
    <property type="term" value="C:plasma membrane"/>
    <property type="evidence" value="ECO:0007669"/>
    <property type="project" value="UniProtKB-SubCell"/>
</dbReference>
<feature type="transmembrane region" description="Helical" evidence="6">
    <location>
        <begin position="88"/>
        <end position="108"/>
    </location>
</feature>